<reference evidence="3" key="1">
    <citation type="submission" date="2016-06" db="EMBL/GenBank/DDBJ databases">
        <title>Parallel loss of symbiosis genes in relatives of nitrogen-fixing non-legume Parasponia.</title>
        <authorList>
            <person name="Van Velzen R."/>
            <person name="Holmer R."/>
            <person name="Bu F."/>
            <person name="Rutten L."/>
            <person name="Van Zeijl A."/>
            <person name="Liu W."/>
            <person name="Santuari L."/>
            <person name="Cao Q."/>
            <person name="Sharma T."/>
            <person name="Shen D."/>
            <person name="Roswanjaya Y."/>
            <person name="Wardhani T."/>
            <person name="Kalhor M.S."/>
            <person name="Jansen J."/>
            <person name="Van den Hoogen J."/>
            <person name="Gungor B."/>
            <person name="Hartog M."/>
            <person name="Hontelez J."/>
            <person name="Verver J."/>
            <person name="Yang W.-C."/>
            <person name="Schijlen E."/>
            <person name="Repin R."/>
            <person name="Schilthuizen M."/>
            <person name="Schranz E."/>
            <person name="Heidstra R."/>
            <person name="Miyata K."/>
            <person name="Fedorova E."/>
            <person name="Kohlen W."/>
            <person name="Bisseling T."/>
            <person name="Smit S."/>
            <person name="Geurts R."/>
        </authorList>
    </citation>
    <scope>NUCLEOTIDE SEQUENCE [LARGE SCALE GENOMIC DNA]</scope>
    <source>
        <strain evidence="3">cv. WU1-14</strain>
    </source>
</reference>
<feature type="compositionally biased region" description="Basic and acidic residues" evidence="1">
    <location>
        <begin position="116"/>
        <end position="128"/>
    </location>
</feature>
<name>A0A2P5CVR1_PARAD</name>
<gene>
    <name evidence="2" type="ORF">PanWU01x14_118550</name>
</gene>
<evidence type="ECO:0000256" key="1">
    <source>
        <dbReference type="SAM" id="MobiDB-lite"/>
    </source>
</evidence>
<comment type="caution">
    <text evidence="2">The sequence shown here is derived from an EMBL/GenBank/DDBJ whole genome shotgun (WGS) entry which is preliminary data.</text>
</comment>
<proteinExistence type="predicted"/>
<feature type="region of interest" description="Disordered" evidence="1">
    <location>
        <begin position="102"/>
        <end position="155"/>
    </location>
</feature>
<dbReference type="Proteomes" id="UP000237105">
    <property type="component" value="Unassembled WGS sequence"/>
</dbReference>
<dbReference type="EMBL" id="JXTB01000090">
    <property type="protein sequence ID" value="PON65149.1"/>
    <property type="molecule type" value="Genomic_DNA"/>
</dbReference>
<dbReference type="OrthoDB" id="10349183at2759"/>
<feature type="compositionally biased region" description="Acidic residues" evidence="1">
    <location>
        <begin position="103"/>
        <end position="115"/>
    </location>
</feature>
<protein>
    <submittedName>
        <fullName evidence="2">Uncharacterized protein</fullName>
    </submittedName>
</protein>
<sequence length="192" mass="21349">MLSPFRKILSLRSLQNPIRLPGSLHNLRDTPFIALYFHTLISTLSCHHHHRILGNTMFGSVFYFFPGKNFLILLAVLNELVVKIVPGKLLAGVSAGKLAGLGEESDDNNVSEDENEPRARQDAGEVPEKPAGVLDGDRDVKRKPGNQDDYDQNLDEPEQVCDLSELIVPQYGVGLLSFDVVEVEGVHFQGFW</sequence>
<dbReference type="AlphaFoldDB" id="A0A2P5CVR1"/>
<keyword evidence="3" id="KW-1185">Reference proteome</keyword>
<evidence type="ECO:0000313" key="3">
    <source>
        <dbReference type="Proteomes" id="UP000237105"/>
    </source>
</evidence>
<feature type="compositionally biased region" description="Basic and acidic residues" evidence="1">
    <location>
        <begin position="135"/>
        <end position="146"/>
    </location>
</feature>
<accession>A0A2P5CVR1</accession>
<organism evidence="2 3">
    <name type="scientific">Parasponia andersonii</name>
    <name type="common">Sponia andersonii</name>
    <dbReference type="NCBI Taxonomy" id="3476"/>
    <lineage>
        <taxon>Eukaryota</taxon>
        <taxon>Viridiplantae</taxon>
        <taxon>Streptophyta</taxon>
        <taxon>Embryophyta</taxon>
        <taxon>Tracheophyta</taxon>
        <taxon>Spermatophyta</taxon>
        <taxon>Magnoliopsida</taxon>
        <taxon>eudicotyledons</taxon>
        <taxon>Gunneridae</taxon>
        <taxon>Pentapetalae</taxon>
        <taxon>rosids</taxon>
        <taxon>fabids</taxon>
        <taxon>Rosales</taxon>
        <taxon>Cannabaceae</taxon>
        <taxon>Parasponia</taxon>
    </lineage>
</organism>
<evidence type="ECO:0000313" key="2">
    <source>
        <dbReference type="EMBL" id="PON65149.1"/>
    </source>
</evidence>